<dbReference type="EMBL" id="CP007155">
    <property type="protein sequence ID" value="AHH96849.1"/>
    <property type="molecule type" value="Genomic_DNA"/>
</dbReference>
<keyword evidence="2" id="KW-1185">Reference proteome</keyword>
<name>W5WFA8_9PSEU</name>
<dbReference type="eggNOG" id="COG1670">
    <property type="taxonomic scope" value="Bacteria"/>
</dbReference>
<dbReference type="RefSeq" id="WP_236650276.1">
    <property type="nucleotide sequence ID" value="NZ_CP007155.1"/>
</dbReference>
<dbReference type="KEGG" id="kal:KALB_3485"/>
<dbReference type="HOGENOM" id="CLU_2409436_0_0_11"/>
<reference evidence="1 2" key="1">
    <citation type="journal article" date="2014" name="BMC Genomics">
        <title>Complete genome sequence of producer of the glycopeptide antibiotic Aculeximycin Kutzneria albida DSM 43870T, a representative of minor genus of Pseudonocardiaceae.</title>
        <authorList>
            <person name="Rebets Y."/>
            <person name="Tokovenko B."/>
            <person name="Lushchyk I."/>
            <person name="Ruckert C."/>
            <person name="Zaburannyi N."/>
            <person name="Bechthold A."/>
            <person name="Kalinowski J."/>
            <person name="Luzhetskyy A."/>
        </authorList>
    </citation>
    <scope>NUCLEOTIDE SEQUENCE [LARGE SCALE GENOMIC DNA]</scope>
    <source>
        <strain evidence="1">DSM 43870</strain>
    </source>
</reference>
<evidence type="ECO:0000313" key="1">
    <source>
        <dbReference type="EMBL" id="AHH96849.1"/>
    </source>
</evidence>
<dbReference type="PATRIC" id="fig|1449976.3.peg.3504"/>
<organism evidence="1 2">
    <name type="scientific">Kutzneria albida DSM 43870</name>
    <dbReference type="NCBI Taxonomy" id="1449976"/>
    <lineage>
        <taxon>Bacteria</taxon>
        <taxon>Bacillati</taxon>
        <taxon>Actinomycetota</taxon>
        <taxon>Actinomycetes</taxon>
        <taxon>Pseudonocardiales</taxon>
        <taxon>Pseudonocardiaceae</taxon>
        <taxon>Kutzneria</taxon>
    </lineage>
</organism>
<gene>
    <name evidence="1" type="ORF">KALB_3485</name>
</gene>
<dbReference type="STRING" id="1449976.KALB_3485"/>
<proteinExistence type="predicted"/>
<dbReference type="Proteomes" id="UP000019225">
    <property type="component" value="Chromosome"/>
</dbReference>
<dbReference type="AlphaFoldDB" id="W5WFA8"/>
<accession>W5WFA8</accession>
<evidence type="ECO:0008006" key="3">
    <source>
        <dbReference type="Google" id="ProtNLM"/>
    </source>
</evidence>
<evidence type="ECO:0000313" key="2">
    <source>
        <dbReference type="Proteomes" id="UP000019225"/>
    </source>
</evidence>
<sequence>MSLERNLADLRRHAEHFARRVGFTYSVLEASGDEVIGCVYMYPARDNEAVVEVHSWVRADRAELDKPLYEAVSAWLATDWPFPEVRYAPRPR</sequence>
<protein>
    <recommendedName>
        <fullName evidence="3">N-acetyltransferase domain-containing protein</fullName>
    </recommendedName>
</protein>